<dbReference type="KEGG" id="ftj:FTUN_3259"/>
<protein>
    <submittedName>
        <fullName evidence="2">Uncharacterized protein</fullName>
    </submittedName>
</protein>
<name>A0A6M5YNY8_9BACT</name>
<accession>A0A6M5YNY8</accession>
<keyword evidence="3" id="KW-1185">Reference proteome</keyword>
<feature type="region of interest" description="Disordered" evidence="1">
    <location>
        <begin position="1"/>
        <end position="40"/>
    </location>
</feature>
<gene>
    <name evidence="2" type="ORF">FTUN_3259</name>
</gene>
<evidence type="ECO:0000313" key="3">
    <source>
        <dbReference type="Proteomes" id="UP000503447"/>
    </source>
</evidence>
<dbReference type="Proteomes" id="UP000503447">
    <property type="component" value="Chromosome"/>
</dbReference>
<dbReference type="AlphaFoldDB" id="A0A6M5YNY8"/>
<evidence type="ECO:0000256" key="1">
    <source>
        <dbReference type="SAM" id="MobiDB-lite"/>
    </source>
</evidence>
<organism evidence="2 3">
    <name type="scientific">Frigoriglobus tundricola</name>
    <dbReference type="NCBI Taxonomy" id="2774151"/>
    <lineage>
        <taxon>Bacteria</taxon>
        <taxon>Pseudomonadati</taxon>
        <taxon>Planctomycetota</taxon>
        <taxon>Planctomycetia</taxon>
        <taxon>Gemmatales</taxon>
        <taxon>Gemmataceae</taxon>
        <taxon>Frigoriglobus</taxon>
    </lineage>
</organism>
<evidence type="ECO:0000313" key="2">
    <source>
        <dbReference type="EMBL" id="QJW95705.1"/>
    </source>
</evidence>
<reference evidence="3" key="1">
    <citation type="submission" date="2020-05" db="EMBL/GenBank/DDBJ databases">
        <title>Frigoriglobus tundricola gen. nov., sp. nov., a psychrotolerant cellulolytic planctomycete of the family Gemmataceae with two divergent copies of 16S rRNA gene.</title>
        <authorList>
            <person name="Kulichevskaya I.S."/>
            <person name="Ivanova A.A."/>
            <person name="Naumoff D.G."/>
            <person name="Beletsky A.V."/>
            <person name="Rijpstra W.I.C."/>
            <person name="Sinninghe Damste J.S."/>
            <person name="Mardanov A.V."/>
            <person name="Ravin N.V."/>
            <person name="Dedysh S.N."/>
        </authorList>
    </citation>
    <scope>NUCLEOTIDE SEQUENCE [LARGE SCALE GENOMIC DNA]</scope>
    <source>
        <strain evidence="3">PL17</strain>
    </source>
</reference>
<sequence length="40" mass="3991">MAPDERPVTGPPARTGTQPCSPAGGPDKMPADDLSSGVAR</sequence>
<proteinExistence type="predicted"/>
<dbReference type="EMBL" id="CP053452">
    <property type="protein sequence ID" value="QJW95705.1"/>
    <property type="molecule type" value="Genomic_DNA"/>
</dbReference>